<evidence type="ECO:0000313" key="3">
    <source>
        <dbReference type="Proteomes" id="UP000321204"/>
    </source>
</evidence>
<keyword evidence="3" id="KW-1185">Reference proteome</keyword>
<dbReference type="AlphaFoldDB" id="A0A5B8UFW3"/>
<sequence>MKKILSLSFLLCLLSFQLTVHAQKGDPWIFQAYKEMYKRQPQPWELNINLYNQGHWNNYNELKQYVQQYQSSLSNMNIVTRTVPVKNNQSVVLFDQNGKSIAADLITNDGGSVITIGGANVVAAGGGNVVASGGGNLKDLPGASLGGSRQLMSGDKKIIKTSGSGAIIIR</sequence>
<dbReference type="KEGG" id="fgg:FSB75_05480"/>
<dbReference type="RefSeq" id="WP_146783946.1">
    <property type="nucleotide sequence ID" value="NZ_BAABIO010000002.1"/>
</dbReference>
<reference evidence="2 3" key="1">
    <citation type="journal article" date="2015" name="Int. J. Syst. Evol. Microbiol.">
        <title>Flavisolibacter ginsenosidimutans sp. nov., with ginsenoside-converting activity isolated from soil used for cultivating ginseng.</title>
        <authorList>
            <person name="Zhao Y."/>
            <person name="Liu Q."/>
            <person name="Kang M.S."/>
            <person name="Jin F."/>
            <person name="Yu H."/>
            <person name="Im W.T."/>
        </authorList>
    </citation>
    <scope>NUCLEOTIDE SEQUENCE [LARGE SCALE GENOMIC DNA]</scope>
    <source>
        <strain evidence="2 3">Gsoil 636</strain>
    </source>
</reference>
<protein>
    <submittedName>
        <fullName evidence="2">Uncharacterized protein</fullName>
    </submittedName>
</protein>
<keyword evidence="1" id="KW-0732">Signal</keyword>
<organism evidence="2 3">
    <name type="scientific">Flavisolibacter ginsenosidimutans</name>
    <dbReference type="NCBI Taxonomy" id="661481"/>
    <lineage>
        <taxon>Bacteria</taxon>
        <taxon>Pseudomonadati</taxon>
        <taxon>Bacteroidota</taxon>
        <taxon>Chitinophagia</taxon>
        <taxon>Chitinophagales</taxon>
        <taxon>Chitinophagaceae</taxon>
        <taxon>Flavisolibacter</taxon>
    </lineage>
</organism>
<dbReference type="Proteomes" id="UP000321204">
    <property type="component" value="Chromosome"/>
</dbReference>
<feature type="chain" id="PRO_5022876451" evidence="1">
    <location>
        <begin position="23"/>
        <end position="170"/>
    </location>
</feature>
<feature type="signal peptide" evidence="1">
    <location>
        <begin position="1"/>
        <end position="22"/>
    </location>
</feature>
<proteinExistence type="predicted"/>
<evidence type="ECO:0000256" key="1">
    <source>
        <dbReference type="SAM" id="SignalP"/>
    </source>
</evidence>
<evidence type="ECO:0000313" key="2">
    <source>
        <dbReference type="EMBL" id="QEC55378.1"/>
    </source>
</evidence>
<gene>
    <name evidence="2" type="ORF">FSB75_05480</name>
</gene>
<accession>A0A5B8UFW3</accession>
<dbReference type="OrthoDB" id="1496332at2"/>
<name>A0A5B8UFW3_9BACT</name>
<dbReference type="EMBL" id="CP042433">
    <property type="protein sequence ID" value="QEC55378.1"/>
    <property type="molecule type" value="Genomic_DNA"/>
</dbReference>